<evidence type="ECO:0000313" key="1">
    <source>
        <dbReference type="EMBL" id="KAK3250465.1"/>
    </source>
</evidence>
<dbReference type="Proteomes" id="UP001190700">
    <property type="component" value="Unassembled WGS sequence"/>
</dbReference>
<proteinExistence type="predicted"/>
<dbReference type="InterPro" id="IPR009003">
    <property type="entry name" value="Peptidase_S1_PA"/>
</dbReference>
<keyword evidence="2" id="KW-1185">Reference proteome</keyword>
<dbReference type="Gene3D" id="2.40.10.10">
    <property type="entry name" value="Trypsin-like serine proteases"/>
    <property type="match status" value="2"/>
</dbReference>
<organism evidence="1 2">
    <name type="scientific">Cymbomonas tetramitiformis</name>
    <dbReference type="NCBI Taxonomy" id="36881"/>
    <lineage>
        <taxon>Eukaryota</taxon>
        <taxon>Viridiplantae</taxon>
        <taxon>Chlorophyta</taxon>
        <taxon>Pyramimonadophyceae</taxon>
        <taxon>Pyramimonadales</taxon>
        <taxon>Pyramimonadaceae</taxon>
        <taxon>Cymbomonas</taxon>
    </lineage>
</organism>
<dbReference type="EMBL" id="LGRX02026702">
    <property type="protein sequence ID" value="KAK3250465.1"/>
    <property type="molecule type" value="Genomic_DNA"/>
</dbReference>
<dbReference type="Pfam" id="PF13365">
    <property type="entry name" value="Trypsin_2"/>
    <property type="match status" value="1"/>
</dbReference>
<gene>
    <name evidence="1" type="ORF">CYMTET_40156</name>
</gene>
<protein>
    <recommendedName>
        <fullName evidence="3">Serine protease</fullName>
    </recommendedName>
</protein>
<sequence length="501" mass="53430">MQDVRRLQSVSLASMQRQNIGSIPTAIQLMPTAMTDSLATEVGSTFPITTEAEKKRKTPELVLPPTSAAARAHASASSSSASTTATLLSRLFACPFSRDARDFLSSKSCTNSQRQALALLAGLETQWVNCNQKIPGNISDLVDSIVSELYEPFWFYRASLALDGGQVVAARRGGTVSSTAPKALFQRHMATRPLRESKGQGFWVASCGVQPQAWLGGCSENTTFDAVVHVVQAASGTGVHVGQGQVLTCAHVVDARDDEECEEAGILPSRLGRRKVLMFPSGRTFLAECAAVVETCDGNKDVATLSLGAEIDVSSLPARQGGTDRVRGESDVPAGALPFAELSKEAVELGGRLFCVGNPSNVNLESLSKGRIEFEPPSWHVSVGRCEGYVDPTIQAAKDTQAARGRAPTRGELKLIRQAAPVTAEAGGFLQHSCWTYWGHSGAPLFNAEGCVTGLHCAWDDGNGMRHAQKVQHLHAAVQEAFENSPVTVATKKRKAKTTTK</sequence>
<accession>A0AAE0F4W4</accession>
<comment type="caution">
    <text evidence="1">The sequence shown here is derived from an EMBL/GenBank/DDBJ whole genome shotgun (WGS) entry which is preliminary data.</text>
</comment>
<dbReference type="InterPro" id="IPR043504">
    <property type="entry name" value="Peptidase_S1_PA_chymotrypsin"/>
</dbReference>
<dbReference type="AlphaFoldDB" id="A0AAE0F4W4"/>
<reference evidence="1 2" key="1">
    <citation type="journal article" date="2015" name="Genome Biol. Evol.">
        <title>Comparative Genomics of a Bacterivorous Green Alga Reveals Evolutionary Causalities and Consequences of Phago-Mixotrophic Mode of Nutrition.</title>
        <authorList>
            <person name="Burns J.A."/>
            <person name="Paasch A."/>
            <person name="Narechania A."/>
            <person name="Kim E."/>
        </authorList>
    </citation>
    <scope>NUCLEOTIDE SEQUENCE [LARGE SCALE GENOMIC DNA]</scope>
    <source>
        <strain evidence="1 2">PLY_AMNH</strain>
    </source>
</reference>
<evidence type="ECO:0008006" key="3">
    <source>
        <dbReference type="Google" id="ProtNLM"/>
    </source>
</evidence>
<name>A0AAE0F4W4_9CHLO</name>
<evidence type="ECO:0000313" key="2">
    <source>
        <dbReference type="Proteomes" id="UP001190700"/>
    </source>
</evidence>
<dbReference type="SUPFAM" id="SSF50494">
    <property type="entry name" value="Trypsin-like serine proteases"/>
    <property type="match status" value="1"/>
</dbReference>